<dbReference type="GO" id="GO:0015288">
    <property type="term" value="F:porin activity"/>
    <property type="evidence" value="ECO:0007669"/>
    <property type="project" value="InterPro"/>
</dbReference>
<dbReference type="Gene3D" id="2.40.160.180">
    <property type="entry name" value="Carbohydrate-selective porin OprB"/>
    <property type="match status" value="1"/>
</dbReference>
<dbReference type="EMBL" id="PCQL01000052">
    <property type="protein sequence ID" value="PRC10731.1"/>
    <property type="molecule type" value="Genomic_DNA"/>
</dbReference>
<evidence type="ECO:0000313" key="3">
    <source>
        <dbReference type="EMBL" id="PRC10731.1"/>
    </source>
</evidence>
<evidence type="ECO:0000256" key="2">
    <source>
        <dbReference type="RuleBase" id="RU363072"/>
    </source>
</evidence>
<evidence type="ECO:0000313" key="4">
    <source>
        <dbReference type="Proteomes" id="UP000238045"/>
    </source>
</evidence>
<dbReference type="GO" id="GO:0016020">
    <property type="term" value="C:membrane"/>
    <property type="evidence" value="ECO:0007669"/>
    <property type="project" value="InterPro"/>
</dbReference>
<dbReference type="AlphaFoldDB" id="A0A2S9E7C6"/>
<gene>
    <name evidence="3" type="ORF">CQZ99_27230</name>
</gene>
<dbReference type="InterPro" id="IPR052932">
    <property type="entry name" value="OprB_Porin"/>
</dbReference>
<reference evidence="3 4" key="1">
    <citation type="submission" date="2017-09" db="EMBL/GenBank/DDBJ databases">
        <title>Genomic, metabolic, and phenotypic characteristics of bacterial isolates from the natural microbiome of the model nematode Caenorhabditis elegans.</title>
        <authorList>
            <person name="Zimmermann J."/>
            <person name="Obeng N."/>
            <person name="Yang W."/>
            <person name="Obeng O."/>
            <person name="Kissoyan K."/>
            <person name="Pees B."/>
            <person name="Dirksen P."/>
            <person name="Hoppner M."/>
            <person name="Franke A."/>
            <person name="Rosenstiel P."/>
            <person name="Leippe M."/>
            <person name="Dierking K."/>
            <person name="Kaleta C."/>
            <person name="Schulenburg H."/>
        </authorList>
    </citation>
    <scope>NUCLEOTIDE SEQUENCE [LARGE SCALE GENOMIC DNA]</scope>
    <source>
        <strain evidence="3 4">MYb117</strain>
    </source>
</reference>
<dbReference type="PANTHER" id="PTHR37944:SF1">
    <property type="entry name" value="PORIN B"/>
    <property type="match status" value="1"/>
</dbReference>
<name>A0A2S9E7C6_9PSED</name>
<evidence type="ECO:0000256" key="1">
    <source>
        <dbReference type="ARBA" id="ARBA00008769"/>
    </source>
</evidence>
<dbReference type="Pfam" id="PF04966">
    <property type="entry name" value="OprB"/>
    <property type="match status" value="1"/>
</dbReference>
<comment type="caution">
    <text evidence="3">The sequence shown here is derived from an EMBL/GenBank/DDBJ whole genome shotgun (WGS) entry which is preliminary data.</text>
</comment>
<keyword evidence="2" id="KW-0732">Signal</keyword>
<feature type="chain" id="PRO_5015367701" evidence="2">
    <location>
        <begin position="20"/>
        <end position="428"/>
    </location>
</feature>
<proteinExistence type="inferred from homology"/>
<comment type="similarity">
    <text evidence="1 2">Belongs to the OprB family.</text>
</comment>
<keyword evidence="4" id="KW-1185">Reference proteome</keyword>
<feature type="signal peptide" evidence="2">
    <location>
        <begin position="1"/>
        <end position="19"/>
    </location>
</feature>
<accession>A0A2S9E7C6</accession>
<dbReference type="GO" id="GO:0008643">
    <property type="term" value="P:carbohydrate transport"/>
    <property type="evidence" value="ECO:0007669"/>
    <property type="project" value="InterPro"/>
</dbReference>
<dbReference type="InterPro" id="IPR007049">
    <property type="entry name" value="Carb-sel_porin_OprB"/>
</dbReference>
<dbReference type="InterPro" id="IPR038673">
    <property type="entry name" value="OprB_sf"/>
</dbReference>
<dbReference type="PANTHER" id="PTHR37944">
    <property type="entry name" value="PORIN B"/>
    <property type="match status" value="1"/>
</dbReference>
<dbReference type="Proteomes" id="UP000238045">
    <property type="component" value="Unassembled WGS sequence"/>
</dbReference>
<sequence>MPFSIKAGLLWIGCASAHAASGDSPPTCMNYDQYLTRAEIVIKAIPVCARISPELGGLREALAEHGFGFTATSYNGYTYDVLGHNAKPQLYNGQNPSYNASLNTYLTYDLTRIGFANDAQFTLAAQWVGANYTPANPRVTTMTVFAINQSFFDHQLELEYGYITGVRLFYGIALGGNASTAALGPSSVVPFQVGMSATEPTPTLNVIVRDPSLRFYNSFAVTRSVSPAGIAQDVKDNPSGFRLSVPDAKALFIDEFGYKRAASATENSAWFRAGALYNTTQYTEFKSGKKSDNNYGVYLAGTVQVSKPWGDARGWYLDSKVDYSPDSVNAINQAIQFTAFNVGPFASRPADMLAFGVTKSDYSKELRDVYAGYHMQTASHTLAATASYAARLTPGIYLISGLTYTHNPVFTPVHSDALLWQESLNFLF</sequence>
<protein>
    <submittedName>
        <fullName evidence="3">Porin</fullName>
    </submittedName>
</protein>
<organism evidence="3 4">
    <name type="scientific">Pseudomonas poae</name>
    <dbReference type="NCBI Taxonomy" id="200451"/>
    <lineage>
        <taxon>Bacteria</taxon>
        <taxon>Pseudomonadati</taxon>
        <taxon>Pseudomonadota</taxon>
        <taxon>Gammaproteobacteria</taxon>
        <taxon>Pseudomonadales</taxon>
        <taxon>Pseudomonadaceae</taxon>
        <taxon>Pseudomonas</taxon>
    </lineage>
</organism>